<dbReference type="Pfam" id="PF07766">
    <property type="entry name" value="LETM1_RBD"/>
    <property type="match status" value="1"/>
</dbReference>
<reference evidence="9" key="1">
    <citation type="submission" date="2023-08" db="EMBL/GenBank/DDBJ databases">
        <title>Reference Genome Resource for the Citrus Pathogen Phytophthora citrophthora.</title>
        <authorList>
            <person name="Moller H."/>
            <person name="Coetzee B."/>
            <person name="Rose L.J."/>
            <person name="Van Niekerk J.M."/>
        </authorList>
    </citation>
    <scope>NUCLEOTIDE SEQUENCE</scope>
    <source>
        <strain evidence="9">STE-U-9442</strain>
    </source>
</reference>
<evidence type="ECO:0000313" key="10">
    <source>
        <dbReference type="Proteomes" id="UP001259832"/>
    </source>
</evidence>
<keyword evidence="3" id="KW-0999">Mitochondrion inner membrane</keyword>
<keyword evidence="4" id="KW-1133">Transmembrane helix</keyword>
<dbReference type="InterPro" id="IPR033122">
    <property type="entry name" value="LETM1-like_RBD"/>
</dbReference>
<dbReference type="PANTHER" id="PTHR14009:SF1">
    <property type="entry name" value="MITOCHONDRIAL PROTON_CALCIUM EXCHANGER PROTEIN"/>
    <property type="match status" value="1"/>
</dbReference>
<protein>
    <submittedName>
        <fullName evidence="9">Mitochondrial proton/calcium exchanger protein</fullName>
    </submittedName>
</protein>
<accession>A0AAD9GE13</accession>
<comment type="subcellular location">
    <subcellularLocation>
        <location evidence="1">Mitochondrion inner membrane</location>
        <topology evidence="1">Single-pass membrane protein</topology>
    </subcellularLocation>
</comment>
<dbReference type="AlphaFoldDB" id="A0AAD9GE13"/>
<comment type="caution">
    <text evidence="9">The sequence shown here is derived from an EMBL/GenBank/DDBJ whole genome shotgun (WGS) entry which is preliminary data.</text>
</comment>
<dbReference type="GO" id="GO:0030003">
    <property type="term" value="P:intracellular monoatomic cation homeostasis"/>
    <property type="evidence" value="ECO:0007669"/>
    <property type="project" value="TreeGrafter"/>
</dbReference>
<evidence type="ECO:0000256" key="5">
    <source>
        <dbReference type="ARBA" id="ARBA00023128"/>
    </source>
</evidence>
<evidence type="ECO:0000256" key="4">
    <source>
        <dbReference type="ARBA" id="ARBA00022989"/>
    </source>
</evidence>
<evidence type="ECO:0000256" key="2">
    <source>
        <dbReference type="ARBA" id="ARBA00022692"/>
    </source>
</evidence>
<name>A0AAD9GE13_9STRA</name>
<keyword evidence="5 7" id="KW-0496">Mitochondrion</keyword>
<evidence type="ECO:0000256" key="1">
    <source>
        <dbReference type="ARBA" id="ARBA00004434"/>
    </source>
</evidence>
<sequence>MEELAVDDQQLLKEGVDDLSLSELEFACQERGLVTQYGEIEALRNALKEWLSMYDTDHFNPATNPQKFPASLLLHAPALSRFAGPENEDTTV</sequence>
<dbReference type="InterPro" id="IPR044202">
    <property type="entry name" value="LETM1/MDM38-like"/>
</dbReference>
<evidence type="ECO:0000313" key="9">
    <source>
        <dbReference type="EMBL" id="KAK1936677.1"/>
    </source>
</evidence>
<organism evidence="9 10">
    <name type="scientific">Phytophthora citrophthora</name>
    <dbReference type="NCBI Taxonomy" id="4793"/>
    <lineage>
        <taxon>Eukaryota</taxon>
        <taxon>Sar</taxon>
        <taxon>Stramenopiles</taxon>
        <taxon>Oomycota</taxon>
        <taxon>Peronosporomycetes</taxon>
        <taxon>Peronosporales</taxon>
        <taxon>Peronosporaceae</taxon>
        <taxon>Phytophthora</taxon>
    </lineage>
</organism>
<proteinExistence type="predicted"/>
<dbReference type="PANTHER" id="PTHR14009">
    <property type="entry name" value="LEUCINE ZIPPER-EF-HAND CONTAINING TRANSMEMBRANE PROTEIN"/>
    <property type="match status" value="1"/>
</dbReference>
<dbReference type="GO" id="GO:0005743">
    <property type="term" value="C:mitochondrial inner membrane"/>
    <property type="evidence" value="ECO:0007669"/>
    <property type="project" value="UniProtKB-SubCell"/>
</dbReference>
<evidence type="ECO:0000256" key="6">
    <source>
        <dbReference type="ARBA" id="ARBA00023136"/>
    </source>
</evidence>
<evidence type="ECO:0000256" key="3">
    <source>
        <dbReference type="ARBA" id="ARBA00022792"/>
    </source>
</evidence>
<evidence type="ECO:0000259" key="8">
    <source>
        <dbReference type="PROSITE" id="PS51758"/>
    </source>
</evidence>
<gene>
    <name evidence="9" type="ORF">P3T76_010112</name>
</gene>
<dbReference type="Proteomes" id="UP001259832">
    <property type="component" value="Unassembled WGS sequence"/>
</dbReference>
<dbReference type="PROSITE" id="PS51758">
    <property type="entry name" value="LETM1_RBD"/>
    <property type="match status" value="1"/>
</dbReference>
<dbReference type="GO" id="GO:0043022">
    <property type="term" value="F:ribosome binding"/>
    <property type="evidence" value="ECO:0007669"/>
    <property type="project" value="InterPro"/>
</dbReference>
<keyword evidence="10" id="KW-1185">Reference proteome</keyword>
<evidence type="ECO:0000256" key="7">
    <source>
        <dbReference type="PROSITE-ProRule" id="PRU01094"/>
    </source>
</evidence>
<feature type="domain" description="Letm1 RBD" evidence="8">
    <location>
        <begin position="1"/>
        <end position="92"/>
    </location>
</feature>
<keyword evidence="6" id="KW-0472">Membrane</keyword>
<dbReference type="EMBL" id="JASMQC010000021">
    <property type="protein sequence ID" value="KAK1936677.1"/>
    <property type="molecule type" value="Genomic_DNA"/>
</dbReference>
<keyword evidence="2" id="KW-0812">Transmembrane</keyword>